<dbReference type="AlphaFoldDB" id="A0AAV4XE69"/>
<protein>
    <submittedName>
        <fullName evidence="2">Uncharacterized protein</fullName>
    </submittedName>
</protein>
<gene>
    <name evidence="2" type="ORF">CEXT_627811</name>
</gene>
<proteinExistence type="predicted"/>
<evidence type="ECO:0000256" key="1">
    <source>
        <dbReference type="SAM" id="MobiDB-lite"/>
    </source>
</evidence>
<organism evidence="2 3">
    <name type="scientific">Caerostris extrusa</name>
    <name type="common">Bark spider</name>
    <name type="synonym">Caerostris bankana</name>
    <dbReference type="NCBI Taxonomy" id="172846"/>
    <lineage>
        <taxon>Eukaryota</taxon>
        <taxon>Metazoa</taxon>
        <taxon>Ecdysozoa</taxon>
        <taxon>Arthropoda</taxon>
        <taxon>Chelicerata</taxon>
        <taxon>Arachnida</taxon>
        <taxon>Araneae</taxon>
        <taxon>Araneomorphae</taxon>
        <taxon>Entelegynae</taxon>
        <taxon>Araneoidea</taxon>
        <taxon>Araneidae</taxon>
        <taxon>Caerostris</taxon>
    </lineage>
</organism>
<evidence type="ECO:0000313" key="3">
    <source>
        <dbReference type="Proteomes" id="UP001054945"/>
    </source>
</evidence>
<feature type="region of interest" description="Disordered" evidence="1">
    <location>
        <begin position="38"/>
        <end position="79"/>
    </location>
</feature>
<feature type="compositionally biased region" description="Basic residues" evidence="1">
    <location>
        <begin position="65"/>
        <end position="75"/>
    </location>
</feature>
<sequence>MSQYLFVVKVEVSHRMAAPEPLLKTTCQSGLYVPDAKYTQTVPKGGNEEGGPYTTKGKENNQNKYGKKKKKRRKERQGGGSEVDFLLLYYVPVFLAWSIETGAFSCAPLVIKENSRTGSGLVRASKSQGRTLW</sequence>
<dbReference type="Proteomes" id="UP001054945">
    <property type="component" value="Unassembled WGS sequence"/>
</dbReference>
<reference evidence="2 3" key="1">
    <citation type="submission" date="2021-06" db="EMBL/GenBank/DDBJ databases">
        <title>Caerostris extrusa draft genome.</title>
        <authorList>
            <person name="Kono N."/>
            <person name="Arakawa K."/>
        </authorList>
    </citation>
    <scope>NUCLEOTIDE SEQUENCE [LARGE SCALE GENOMIC DNA]</scope>
</reference>
<comment type="caution">
    <text evidence="2">The sequence shown here is derived from an EMBL/GenBank/DDBJ whole genome shotgun (WGS) entry which is preliminary data.</text>
</comment>
<keyword evidence="3" id="KW-1185">Reference proteome</keyword>
<dbReference type="EMBL" id="BPLR01017606">
    <property type="protein sequence ID" value="GIY92953.1"/>
    <property type="molecule type" value="Genomic_DNA"/>
</dbReference>
<accession>A0AAV4XE69</accession>
<evidence type="ECO:0000313" key="2">
    <source>
        <dbReference type="EMBL" id="GIY92953.1"/>
    </source>
</evidence>
<name>A0AAV4XE69_CAEEX</name>